<feature type="compositionally biased region" description="Gly residues" evidence="1">
    <location>
        <begin position="302"/>
        <end position="318"/>
    </location>
</feature>
<keyword evidence="4" id="KW-1185">Reference proteome</keyword>
<dbReference type="RefSeq" id="WP_344366960.1">
    <property type="nucleotide sequence ID" value="NZ_BAAASR010000050.1"/>
</dbReference>
<feature type="compositionally biased region" description="Low complexity" evidence="1">
    <location>
        <begin position="173"/>
        <end position="186"/>
    </location>
</feature>
<keyword evidence="2" id="KW-0812">Transmembrane</keyword>
<proteinExistence type="predicted"/>
<feature type="transmembrane region" description="Helical" evidence="2">
    <location>
        <begin position="88"/>
        <end position="107"/>
    </location>
</feature>
<evidence type="ECO:0000256" key="1">
    <source>
        <dbReference type="SAM" id="MobiDB-lite"/>
    </source>
</evidence>
<feature type="compositionally biased region" description="Low complexity" evidence="1">
    <location>
        <begin position="325"/>
        <end position="344"/>
    </location>
</feature>
<evidence type="ECO:0000313" key="4">
    <source>
        <dbReference type="Proteomes" id="UP001499942"/>
    </source>
</evidence>
<accession>A0ABN3NDD9</accession>
<gene>
    <name evidence="3" type="ORF">GCM10010393_59580</name>
</gene>
<dbReference type="EMBL" id="BAAASR010000050">
    <property type="protein sequence ID" value="GAA2518728.1"/>
    <property type="molecule type" value="Genomic_DNA"/>
</dbReference>
<comment type="caution">
    <text evidence="3">The sequence shown here is derived from an EMBL/GenBank/DDBJ whole genome shotgun (WGS) entry which is preliminary data.</text>
</comment>
<organism evidence="3 4">
    <name type="scientific">Streptomyces gobitricini</name>
    <dbReference type="NCBI Taxonomy" id="68211"/>
    <lineage>
        <taxon>Bacteria</taxon>
        <taxon>Bacillati</taxon>
        <taxon>Actinomycetota</taxon>
        <taxon>Actinomycetes</taxon>
        <taxon>Kitasatosporales</taxon>
        <taxon>Streptomycetaceae</taxon>
        <taxon>Streptomyces</taxon>
    </lineage>
</organism>
<evidence type="ECO:0000313" key="3">
    <source>
        <dbReference type="EMBL" id="GAA2518728.1"/>
    </source>
</evidence>
<feature type="region of interest" description="Disordered" evidence="1">
    <location>
        <begin position="298"/>
        <end position="380"/>
    </location>
</feature>
<sequence>MTEHRHGFEQDEPDGPDGPLNENDDRTGNGIVSNGPENHLPDHDEFGVDELALRRMLHGAVRDLQPTDGTLDHLRRAVPARRARKRQALVGAAAAALLIGTAVPAFVHVASADGSSDDRHVNAGHGEQVQGGTGEEIGETPGGPGGPSSGTGPGTSGADQDGKDAPARPGEPAAGTADGTVGGTAAPDSSAPDTVPLCAAGQLGVAVAEAGRPDAEGKVYGTFRIANVSGTDCSITDPGGVAFRTTGAADAARITVVGHVAGDPATGLPDPAQETSAPLLLKPSNSYEVRFAWVPSETCPVNGGGGSGGTGDPTGGGEPSPDPTPSADDTASGSADSDATAQTAMEPQLAKADDGEGTRAEGSVTVAHTAEPGAPSAEATIPNACAGTIYRTGLLPTQ</sequence>
<feature type="region of interest" description="Disordered" evidence="1">
    <location>
        <begin position="113"/>
        <end position="193"/>
    </location>
</feature>
<keyword evidence="2" id="KW-1133">Transmembrane helix</keyword>
<reference evidence="3 4" key="1">
    <citation type="journal article" date="2019" name="Int. J. Syst. Evol. Microbiol.">
        <title>The Global Catalogue of Microorganisms (GCM) 10K type strain sequencing project: providing services to taxonomists for standard genome sequencing and annotation.</title>
        <authorList>
            <consortium name="The Broad Institute Genomics Platform"/>
            <consortium name="The Broad Institute Genome Sequencing Center for Infectious Disease"/>
            <person name="Wu L."/>
            <person name="Ma J."/>
        </authorList>
    </citation>
    <scope>NUCLEOTIDE SEQUENCE [LARGE SCALE GENOMIC DNA]</scope>
    <source>
        <strain evidence="3 4">JCM 5062</strain>
    </source>
</reference>
<name>A0ABN3NDD9_9ACTN</name>
<feature type="region of interest" description="Disordered" evidence="1">
    <location>
        <begin position="1"/>
        <end position="44"/>
    </location>
</feature>
<protein>
    <recommendedName>
        <fullName evidence="5">DUF4232 domain-containing protein</fullName>
    </recommendedName>
</protein>
<dbReference type="Proteomes" id="UP001499942">
    <property type="component" value="Unassembled WGS sequence"/>
</dbReference>
<keyword evidence="2" id="KW-0472">Membrane</keyword>
<feature type="compositionally biased region" description="Gly residues" evidence="1">
    <location>
        <begin position="129"/>
        <end position="155"/>
    </location>
</feature>
<evidence type="ECO:0008006" key="5">
    <source>
        <dbReference type="Google" id="ProtNLM"/>
    </source>
</evidence>
<evidence type="ECO:0000256" key="2">
    <source>
        <dbReference type="SAM" id="Phobius"/>
    </source>
</evidence>